<evidence type="ECO:0000313" key="1">
    <source>
        <dbReference type="EMBL" id="KAK7471745.1"/>
    </source>
</evidence>
<gene>
    <name evidence="1" type="ORF">BaRGS_00035627</name>
</gene>
<proteinExistence type="predicted"/>
<organism evidence="1 2">
    <name type="scientific">Batillaria attramentaria</name>
    <dbReference type="NCBI Taxonomy" id="370345"/>
    <lineage>
        <taxon>Eukaryota</taxon>
        <taxon>Metazoa</taxon>
        <taxon>Spiralia</taxon>
        <taxon>Lophotrochozoa</taxon>
        <taxon>Mollusca</taxon>
        <taxon>Gastropoda</taxon>
        <taxon>Caenogastropoda</taxon>
        <taxon>Sorbeoconcha</taxon>
        <taxon>Cerithioidea</taxon>
        <taxon>Batillariidae</taxon>
        <taxon>Batillaria</taxon>
    </lineage>
</organism>
<dbReference type="EMBL" id="JACVVK020000480">
    <property type="protein sequence ID" value="KAK7471745.1"/>
    <property type="molecule type" value="Genomic_DNA"/>
</dbReference>
<sequence>MCIKLLRRVEACTRRAIISPSLSVGDQETGSVNAPLSSLLYLHRKSVLAIDSPCPACAVFVLNFSPRVLVTEVHFPIRCHAPVGPGSWLDVSLCADPVTSRTERKDRPEAVEISAAPRKGCRH</sequence>
<dbReference type="Proteomes" id="UP001519460">
    <property type="component" value="Unassembled WGS sequence"/>
</dbReference>
<comment type="caution">
    <text evidence="1">The sequence shown here is derived from an EMBL/GenBank/DDBJ whole genome shotgun (WGS) entry which is preliminary data.</text>
</comment>
<name>A0ABD0JE60_9CAEN</name>
<reference evidence="1 2" key="1">
    <citation type="journal article" date="2023" name="Sci. Data">
        <title>Genome assembly of the Korean intertidal mud-creeper Batillaria attramentaria.</title>
        <authorList>
            <person name="Patra A.K."/>
            <person name="Ho P.T."/>
            <person name="Jun S."/>
            <person name="Lee S.J."/>
            <person name="Kim Y."/>
            <person name="Won Y.J."/>
        </authorList>
    </citation>
    <scope>NUCLEOTIDE SEQUENCE [LARGE SCALE GENOMIC DNA]</scope>
    <source>
        <strain evidence="1">Wonlab-2016</strain>
    </source>
</reference>
<keyword evidence="2" id="KW-1185">Reference proteome</keyword>
<protein>
    <submittedName>
        <fullName evidence="1">Uncharacterized protein</fullName>
    </submittedName>
</protein>
<accession>A0ABD0JE60</accession>
<evidence type="ECO:0000313" key="2">
    <source>
        <dbReference type="Proteomes" id="UP001519460"/>
    </source>
</evidence>
<dbReference type="AlphaFoldDB" id="A0ABD0JE60"/>